<dbReference type="EMBL" id="QLLR01000020">
    <property type="protein sequence ID" value="RAJ27238.1"/>
    <property type="molecule type" value="Genomic_DNA"/>
</dbReference>
<dbReference type="InterPro" id="IPR014710">
    <property type="entry name" value="RmlC-like_jellyroll"/>
</dbReference>
<keyword evidence="3" id="KW-0804">Transcription</keyword>
<dbReference type="RefSeq" id="WP_111634945.1">
    <property type="nucleotide sequence ID" value="NZ_QLLR01000020.1"/>
</dbReference>
<dbReference type="GO" id="GO:0003700">
    <property type="term" value="F:DNA-binding transcription factor activity"/>
    <property type="evidence" value="ECO:0007669"/>
    <property type="project" value="InterPro"/>
</dbReference>
<dbReference type="Proteomes" id="UP000249754">
    <property type="component" value="Unassembled WGS sequence"/>
</dbReference>
<dbReference type="InterPro" id="IPR009057">
    <property type="entry name" value="Homeodomain-like_sf"/>
</dbReference>
<name>A0A327SER9_9SPHI</name>
<feature type="domain" description="HTH araC/xylS-type" evidence="4">
    <location>
        <begin position="163"/>
        <end position="261"/>
    </location>
</feature>
<organism evidence="5 6">
    <name type="scientific">Pedobacter cryoconitis</name>
    <dbReference type="NCBI Taxonomy" id="188932"/>
    <lineage>
        <taxon>Bacteria</taxon>
        <taxon>Pseudomonadati</taxon>
        <taxon>Bacteroidota</taxon>
        <taxon>Sphingobacteriia</taxon>
        <taxon>Sphingobacteriales</taxon>
        <taxon>Sphingobacteriaceae</taxon>
        <taxon>Pedobacter</taxon>
    </lineage>
</organism>
<dbReference type="InterPro" id="IPR011051">
    <property type="entry name" value="RmlC_Cupin_sf"/>
</dbReference>
<dbReference type="Gene3D" id="1.10.10.60">
    <property type="entry name" value="Homeodomain-like"/>
    <property type="match status" value="2"/>
</dbReference>
<gene>
    <name evidence="5" type="ORF">LY11_03529</name>
</gene>
<dbReference type="InterPro" id="IPR003313">
    <property type="entry name" value="AraC-bd"/>
</dbReference>
<evidence type="ECO:0000313" key="6">
    <source>
        <dbReference type="Proteomes" id="UP000249754"/>
    </source>
</evidence>
<dbReference type="SUPFAM" id="SSF51182">
    <property type="entry name" value="RmlC-like cupins"/>
    <property type="match status" value="1"/>
</dbReference>
<dbReference type="Gene3D" id="2.60.120.10">
    <property type="entry name" value="Jelly Rolls"/>
    <property type="match status" value="1"/>
</dbReference>
<evidence type="ECO:0000256" key="3">
    <source>
        <dbReference type="ARBA" id="ARBA00023163"/>
    </source>
</evidence>
<dbReference type="PANTHER" id="PTHR11019">
    <property type="entry name" value="HTH-TYPE TRANSCRIPTIONAL REGULATOR NIMR"/>
    <property type="match status" value="1"/>
</dbReference>
<dbReference type="InterPro" id="IPR018060">
    <property type="entry name" value="HTH_AraC"/>
</dbReference>
<keyword evidence="2 5" id="KW-0238">DNA-binding</keyword>
<evidence type="ECO:0000256" key="2">
    <source>
        <dbReference type="ARBA" id="ARBA00023125"/>
    </source>
</evidence>
<evidence type="ECO:0000256" key="1">
    <source>
        <dbReference type="ARBA" id="ARBA00023015"/>
    </source>
</evidence>
<dbReference type="PROSITE" id="PS01124">
    <property type="entry name" value="HTH_ARAC_FAMILY_2"/>
    <property type="match status" value="1"/>
</dbReference>
<dbReference type="SMART" id="SM00342">
    <property type="entry name" value="HTH_ARAC"/>
    <property type="match status" value="1"/>
</dbReference>
<accession>A0A327SER9</accession>
<dbReference type="SUPFAM" id="SSF46689">
    <property type="entry name" value="Homeodomain-like"/>
    <property type="match status" value="2"/>
</dbReference>
<comment type="caution">
    <text evidence="5">The sequence shown here is derived from an EMBL/GenBank/DDBJ whole genome shotgun (WGS) entry which is preliminary data.</text>
</comment>
<dbReference type="Pfam" id="PF02311">
    <property type="entry name" value="AraC_binding"/>
    <property type="match status" value="1"/>
</dbReference>
<proteinExistence type="predicted"/>
<dbReference type="AlphaFoldDB" id="A0A327SER9"/>
<protein>
    <submittedName>
        <fullName evidence="5">AraC-like DNA-binding protein</fullName>
    </submittedName>
</protein>
<reference evidence="5 6" key="1">
    <citation type="submission" date="2018-06" db="EMBL/GenBank/DDBJ databases">
        <title>Genomic Encyclopedia of Archaeal and Bacterial Type Strains, Phase II (KMG-II): from individual species to whole genera.</title>
        <authorList>
            <person name="Goeker M."/>
        </authorList>
    </citation>
    <scope>NUCLEOTIDE SEQUENCE [LARGE SCALE GENOMIC DNA]</scope>
    <source>
        <strain evidence="5 6">DSM 14825</strain>
    </source>
</reference>
<dbReference type="GO" id="GO:0043565">
    <property type="term" value="F:sequence-specific DNA binding"/>
    <property type="evidence" value="ECO:0007669"/>
    <property type="project" value="InterPro"/>
</dbReference>
<keyword evidence="1" id="KW-0805">Transcription regulation</keyword>
<dbReference type="PANTHER" id="PTHR11019:SF159">
    <property type="entry name" value="TRANSCRIPTIONAL REGULATOR-RELATED"/>
    <property type="match status" value="1"/>
</dbReference>
<dbReference type="Pfam" id="PF12833">
    <property type="entry name" value="HTH_18"/>
    <property type="match status" value="1"/>
</dbReference>
<evidence type="ECO:0000259" key="4">
    <source>
        <dbReference type="PROSITE" id="PS01124"/>
    </source>
</evidence>
<evidence type="ECO:0000313" key="5">
    <source>
        <dbReference type="EMBL" id="RAJ27238.1"/>
    </source>
</evidence>
<sequence>MNLLEEISKEINLPESSIYVMKDQLEDQLPLHQHPKSQILLVEGGLAFLETTNKQFYIPARHYVWIPPDVAHHVKFNTSGITITNIYFQDEKDLEHTFYGQIGIYPVTNLIWEMIRMAEQWQGKIHLGDWRYEFLTTFKHTLPQISTHPLPIVLPTTANPRLIPLLKYLAAHLTEMLDMPAVAEKFGLSVRTLTRLFQLHLGTSFLQYIKLLRIVAAMEMLLNGDKNISEVAYAVGYSNIAAFSNSFQQSVNSRPSEFVRLRNKQKTAASFHV</sequence>
<dbReference type="OrthoDB" id="1266582at2"/>